<dbReference type="Pfam" id="PF00188">
    <property type="entry name" value="CAP"/>
    <property type="match status" value="1"/>
</dbReference>
<dbReference type="PANTHER" id="PTHR31157:SF1">
    <property type="entry name" value="SCP DOMAIN-CONTAINING PROTEIN"/>
    <property type="match status" value="1"/>
</dbReference>
<evidence type="ECO:0000256" key="1">
    <source>
        <dbReference type="SAM" id="SignalP"/>
    </source>
</evidence>
<feature type="chain" id="PRO_5043160842" evidence="1">
    <location>
        <begin position="21"/>
        <end position="338"/>
    </location>
</feature>
<reference evidence="4 5" key="1">
    <citation type="journal article" date="2016" name="Front. Microbiol.">
        <title>Comprehensive Phylogenetic Analysis of Bovine Non-aureus Staphylococci Species Based on Whole-Genome Sequencing.</title>
        <authorList>
            <person name="Naushad S."/>
            <person name="Barkema H.W."/>
            <person name="Luby C."/>
            <person name="Condas L.A."/>
            <person name="Nobrega D.B."/>
            <person name="Carson D.A."/>
            <person name="De Buck J."/>
        </authorList>
    </citation>
    <scope>NUCLEOTIDE SEQUENCE [LARGE SCALE GENOMIC DNA]</scope>
    <source>
        <strain evidence="4 5">SNUC 761</strain>
    </source>
</reference>
<proteinExistence type="predicted"/>
<evidence type="ECO:0000259" key="2">
    <source>
        <dbReference type="Pfam" id="PF00188"/>
    </source>
</evidence>
<comment type="caution">
    <text evidence="4">The sequence shown here is derived from an EMBL/GenBank/DDBJ whole genome shotgun (WGS) entry which is preliminary data.</text>
</comment>
<dbReference type="AlphaFoldDB" id="A0A2T4KF25"/>
<feature type="signal peptide" evidence="1">
    <location>
        <begin position="1"/>
        <end position="20"/>
    </location>
</feature>
<evidence type="ECO:0000259" key="3">
    <source>
        <dbReference type="Pfam" id="PF14504"/>
    </source>
</evidence>
<dbReference type="Pfam" id="PF14504">
    <property type="entry name" value="CAP_assoc_N"/>
    <property type="match status" value="1"/>
</dbReference>
<feature type="domain" description="SCP" evidence="2">
    <location>
        <begin position="220"/>
        <end position="336"/>
    </location>
</feature>
<evidence type="ECO:0000313" key="4">
    <source>
        <dbReference type="EMBL" id="PTE70474.1"/>
    </source>
</evidence>
<organism evidence="4 5">
    <name type="scientific">Staphylococcus devriesei</name>
    <dbReference type="NCBI Taxonomy" id="586733"/>
    <lineage>
        <taxon>Bacteria</taxon>
        <taxon>Bacillati</taxon>
        <taxon>Bacillota</taxon>
        <taxon>Bacilli</taxon>
        <taxon>Bacillales</taxon>
        <taxon>Staphylococcaceae</taxon>
        <taxon>Staphylococcus</taxon>
    </lineage>
</organism>
<evidence type="ECO:0000313" key="5">
    <source>
        <dbReference type="Proteomes" id="UP000242547"/>
    </source>
</evidence>
<dbReference type="Gene3D" id="3.40.33.10">
    <property type="entry name" value="CAP"/>
    <property type="match status" value="1"/>
</dbReference>
<name>A0A2T4KF25_9STAP</name>
<sequence>MKKFLLFSLVLFSITLFVPLKESSTLINLQNNVRDKVEQVMNEDTSAKTNALKTPQEQEFAINNIQMNMTKKDVESKVGKPKRVTSNEYGTNWYTYYDSDYENFIMISYIENKVNALYSNQNVITSKSKVKYNTPRDVVEKRLGKPIDEMVKGRYRIEINDDEYGVFHDSHVYSTVFYDKHNNDGVTALLQVSDAMENRLQQQYGAPSSKLKESYEHQNFDLVNSERKQHGLNTLNYSKSISNTARKHSEDMAKNNYFDHTNLDGASPFDRLKKDKIDFNSAGENLAYGQQSSIFAHEGLMNSLGHRKNILNSSFSTLGVGVDFNDKRQPYWTENYTG</sequence>
<dbReference type="InterPro" id="IPR014044">
    <property type="entry name" value="CAP_dom"/>
</dbReference>
<protein>
    <submittedName>
        <fullName evidence="4">Secretion protein</fullName>
    </submittedName>
</protein>
<dbReference type="EMBL" id="PYZL01000121">
    <property type="protein sequence ID" value="PTE70474.1"/>
    <property type="molecule type" value="Genomic_DNA"/>
</dbReference>
<accession>A0A2T4KF25</accession>
<dbReference type="PANTHER" id="PTHR31157">
    <property type="entry name" value="SCP DOMAIN-CONTAINING PROTEIN"/>
    <property type="match status" value="1"/>
</dbReference>
<dbReference type="Proteomes" id="UP000242547">
    <property type="component" value="Unassembled WGS sequence"/>
</dbReference>
<feature type="domain" description="CAP-associated" evidence="3">
    <location>
        <begin position="67"/>
        <end position="202"/>
    </location>
</feature>
<dbReference type="CDD" id="cd05379">
    <property type="entry name" value="CAP_bacterial"/>
    <property type="match status" value="1"/>
</dbReference>
<dbReference type="SUPFAM" id="SSF55797">
    <property type="entry name" value="PR-1-like"/>
    <property type="match status" value="1"/>
</dbReference>
<dbReference type="InterPro" id="IPR029410">
    <property type="entry name" value="CAP_assoc"/>
</dbReference>
<keyword evidence="1" id="KW-0732">Signal</keyword>
<dbReference type="RefSeq" id="WP_107506420.1">
    <property type="nucleotide sequence ID" value="NZ_CP130489.1"/>
</dbReference>
<gene>
    <name evidence="4" type="ORF">BUY44_10950</name>
</gene>
<dbReference type="InterPro" id="IPR035940">
    <property type="entry name" value="CAP_sf"/>
</dbReference>